<dbReference type="AlphaFoldDB" id="A0A4R2KLQ0"/>
<feature type="transmembrane region" description="Helical" evidence="5">
    <location>
        <begin position="40"/>
        <end position="63"/>
    </location>
</feature>
<feature type="transmembrane region" description="Helical" evidence="5">
    <location>
        <begin position="203"/>
        <end position="223"/>
    </location>
</feature>
<sequence length="232" mass="24774">MGGWGELSLAFAAFLASHAIPARPAVKARLHRALGRRGYLAAYVTLSLAMLTWLIVAAGRAPFVPLLPWGAWQAWVPNLVMPLACLLIAYGTAVPNPLSFGGAGNARFDPERPGIAGVTRHPLLWALGLWSAAHAVANPDLAHVLLFGGFAGFAALGTRIIDRRNRRLSGMAEWQRLAARTSNLPFAAMIAGRWRPRGRPSPVRALLALALWGALVWGHTPVIGVSPVPAPF</sequence>
<protein>
    <submittedName>
        <fullName evidence="7">Putative membrane protein</fullName>
    </submittedName>
</protein>
<name>A0A4R2KLQ0_9RHOB</name>
<dbReference type="Proteomes" id="UP000295142">
    <property type="component" value="Unassembled WGS sequence"/>
</dbReference>
<keyword evidence="4 5" id="KW-0472">Membrane</keyword>
<evidence type="ECO:0000313" key="8">
    <source>
        <dbReference type="Proteomes" id="UP000295142"/>
    </source>
</evidence>
<feature type="transmembrane region" description="Helical" evidence="5">
    <location>
        <begin position="141"/>
        <end position="161"/>
    </location>
</feature>
<evidence type="ECO:0000256" key="2">
    <source>
        <dbReference type="ARBA" id="ARBA00022692"/>
    </source>
</evidence>
<keyword evidence="8" id="KW-1185">Reference proteome</keyword>
<dbReference type="Pfam" id="PF07298">
    <property type="entry name" value="NnrU"/>
    <property type="match status" value="1"/>
</dbReference>
<proteinExistence type="predicted"/>
<reference evidence="7 8" key="1">
    <citation type="submission" date="2019-03" db="EMBL/GenBank/DDBJ databases">
        <title>Genomic Encyclopedia of Type Strains, Phase IV (KMG-IV): sequencing the most valuable type-strain genomes for metagenomic binning, comparative biology and taxonomic classification.</title>
        <authorList>
            <person name="Goeker M."/>
        </authorList>
    </citation>
    <scope>NUCLEOTIDE SEQUENCE [LARGE SCALE GENOMIC DNA]</scope>
    <source>
        <strain evidence="7 8">DSM 4868</strain>
    </source>
</reference>
<comment type="caution">
    <text evidence="7">The sequence shown here is derived from an EMBL/GenBank/DDBJ whole genome shotgun (WGS) entry which is preliminary data.</text>
</comment>
<evidence type="ECO:0000256" key="3">
    <source>
        <dbReference type="ARBA" id="ARBA00022989"/>
    </source>
</evidence>
<evidence type="ECO:0000256" key="5">
    <source>
        <dbReference type="SAM" id="Phobius"/>
    </source>
</evidence>
<comment type="subcellular location">
    <subcellularLocation>
        <location evidence="1">Membrane</location>
        <topology evidence="1">Multi-pass membrane protein</topology>
    </subcellularLocation>
</comment>
<accession>A0A4R2KLQ0</accession>
<dbReference type="OrthoDB" id="7828645at2"/>
<dbReference type="GO" id="GO:0016020">
    <property type="term" value="C:membrane"/>
    <property type="evidence" value="ECO:0007669"/>
    <property type="project" value="UniProtKB-SubCell"/>
</dbReference>
<feature type="transmembrane region" description="Helical" evidence="5">
    <location>
        <begin position="75"/>
        <end position="93"/>
    </location>
</feature>
<dbReference type="EMBL" id="SLWW01000006">
    <property type="protein sequence ID" value="TCO71649.1"/>
    <property type="molecule type" value="Genomic_DNA"/>
</dbReference>
<keyword evidence="2 5" id="KW-0812">Transmembrane</keyword>
<evidence type="ECO:0000259" key="6">
    <source>
        <dbReference type="Pfam" id="PF07298"/>
    </source>
</evidence>
<feature type="domain" description="NnrU" evidence="6">
    <location>
        <begin position="7"/>
        <end position="227"/>
    </location>
</feature>
<organism evidence="7 8">
    <name type="scientific">Rhodovulum euryhalinum</name>
    <dbReference type="NCBI Taxonomy" id="35805"/>
    <lineage>
        <taxon>Bacteria</taxon>
        <taxon>Pseudomonadati</taxon>
        <taxon>Pseudomonadota</taxon>
        <taxon>Alphaproteobacteria</taxon>
        <taxon>Rhodobacterales</taxon>
        <taxon>Paracoccaceae</taxon>
        <taxon>Rhodovulum</taxon>
    </lineage>
</organism>
<dbReference type="InterPro" id="IPR009915">
    <property type="entry name" value="NnrU_dom"/>
</dbReference>
<evidence type="ECO:0000313" key="7">
    <source>
        <dbReference type="EMBL" id="TCO71649.1"/>
    </source>
</evidence>
<gene>
    <name evidence="7" type="ORF">EV655_106141</name>
</gene>
<evidence type="ECO:0000256" key="4">
    <source>
        <dbReference type="ARBA" id="ARBA00023136"/>
    </source>
</evidence>
<keyword evidence="3 5" id="KW-1133">Transmembrane helix</keyword>
<evidence type="ECO:0000256" key="1">
    <source>
        <dbReference type="ARBA" id="ARBA00004141"/>
    </source>
</evidence>